<reference evidence="3" key="1">
    <citation type="submission" date="2023-01" db="EMBL/GenBank/DDBJ databases">
        <title>Key to firefly adult light organ development and bioluminescence: homeobox transcription factors regulate luciferase expression and transportation to peroxisome.</title>
        <authorList>
            <person name="Fu X."/>
        </authorList>
    </citation>
    <scope>NUCLEOTIDE SEQUENCE [LARGE SCALE GENOMIC DNA]</scope>
</reference>
<dbReference type="PANTHER" id="PTHR12047">
    <property type="entry name" value="FANCONI ANEMIA GROUP A PROTEIN"/>
    <property type="match status" value="1"/>
</dbReference>
<feature type="domain" description="Fanconi anaemia group A protein N-terminal" evidence="1">
    <location>
        <begin position="102"/>
        <end position="431"/>
    </location>
</feature>
<dbReference type="Proteomes" id="UP001353858">
    <property type="component" value="Unassembled WGS sequence"/>
</dbReference>
<dbReference type="EMBL" id="JARPUR010000008">
    <property type="protein sequence ID" value="KAK4872227.1"/>
    <property type="molecule type" value="Genomic_DNA"/>
</dbReference>
<dbReference type="InterPro" id="IPR031729">
    <property type="entry name" value="Fanconi_A_N"/>
</dbReference>
<dbReference type="InterPro" id="IPR003516">
    <property type="entry name" value="FANCA"/>
</dbReference>
<keyword evidence="3" id="KW-1185">Reference proteome</keyword>
<sequence length="520" mass="60359">MDSESEDIFVSDVEYQLRSLSINNFVAIVDEVISNEYIDDGAALCFQVFYRITADSIYKNSFNGDYKDLNVVARCISRLQEVNKFDSILFLSYIISEFVTLPLEIVWWLHKNNVVYFIQYCEVMKLQNVPDSLLKFIKGKKQHALFNHKVIVEDLLEELLRCSCRPRTGIYRLLRSKTWESYSSDVLSNILDQTLQILFQDSVEEVDNFLCYMPNLNGKLPKVILKQFFKIVLTKILLHDVNEFDEYSAYTYQELWSSANINRNLFVVFEEIFAKHCSMEDIVTIMEESDDNINWKYALAAVSACVKVSPSGNKDCKDVASSFLNESFKGGKLKSFLKCLLFIRQGCMETTMKLDYQTWYSLTFGTKSNFKNKYNVTFFKFFMSSLTALIPYESKTYLKIQVDQALDAPLKCNSLIHDYKRLCRSRSQELKRSPSIFVDGGKVSLLHLIEESVRYKTTSRIMRKVVQDENLLGTILPQIVKKKPPFTTIKQILISENYLIDAQISQVQEDPNEKVFDESL</sequence>
<protein>
    <recommendedName>
        <fullName evidence="1">Fanconi anaemia group A protein N-terminal domain-containing protein</fullName>
    </recommendedName>
</protein>
<dbReference type="GO" id="GO:0036297">
    <property type="term" value="P:interstrand cross-link repair"/>
    <property type="evidence" value="ECO:0007669"/>
    <property type="project" value="InterPro"/>
</dbReference>
<dbReference type="PANTHER" id="PTHR12047:SF2">
    <property type="entry name" value="FANCONI ANEMIA GROUP A PROTEIN"/>
    <property type="match status" value="1"/>
</dbReference>
<evidence type="ECO:0000313" key="3">
    <source>
        <dbReference type="Proteomes" id="UP001353858"/>
    </source>
</evidence>
<accession>A0AAN7PP37</accession>
<gene>
    <name evidence="2" type="ORF">RN001_016351</name>
</gene>
<proteinExistence type="predicted"/>
<comment type="caution">
    <text evidence="2">The sequence shown here is derived from an EMBL/GenBank/DDBJ whole genome shotgun (WGS) entry which is preliminary data.</text>
</comment>
<evidence type="ECO:0000259" key="1">
    <source>
        <dbReference type="Pfam" id="PF15865"/>
    </source>
</evidence>
<organism evidence="2 3">
    <name type="scientific">Aquatica leii</name>
    <dbReference type="NCBI Taxonomy" id="1421715"/>
    <lineage>
        <taxon>Eukaryota</taxon>
        <taxon>Metazoa</taxon>
        <taxon>Ecdysozoa</taxon>
        <taxon>Arthropoda</taxon>
        <taxon>Hexapoda</taxon>
        <taxon>Insecta</taxon>
        <taxon>Pterygota</taxon>
        <taxon>Neoptera</taxon>
        <taxon>Endopterygota</taxon>
        <taxon>Coleoptera</taxon>
        <taxon>Polyphaga</taxon>
        <taxon>Elateriformia</taxon>
        <taxon>Elateroidea</taxon>
        <taxon>Lampyridae</taxon>
        <taxon>Luciolinae</taxon>
        <taxon>Aquatica</taxon>
    </lineage>
</organism>
<dbReference type="GO" id="GO:0043240">
    <property type="term" value="C:Fanconi anaemia nuclear complex"/>
    <property type="evidence" value="ECO:0007669"/>
    <property type="project" value="InterPro"/>
</dbReference>
<dbReference type="AlphaFoldDB" id="A0AAN7PP37"/>
<dbReference type="Pfam" id="PF15865">
    <property type="entry name" value="Fanconi_A_N"/>
    <property type="match status" value="1"/>
</dbReference>
<name>A0AAN7PP37_9COLE</name>
<evidence type="ECO:0000313" key="2">
    <source>
        <dbReference type="EMBL" id="KAK4872227.1"/>
    </source>
</evidence>